<keyword evidence="1" id="KW-0175">Coiled coil</keyword>
<evidence type="ECO:0000313" key="6">
    <source>
        <dbReference type="EMBL" id="SLN14850.1"/>
    </source>
</evidence>
<dbReference type="Pfam" id="PF23357">
    <property type="entry name" value="DUF7088"/>
    <property type="match status" value="1"/>
</dbReference>
<gene>
    <name evidence="6" type="ORF">OCH7691_00292</name>
</gene>
<feature type="domain" description="DUF7088" evidence="5">
    <location>
        <begin position="39"/>
        <end position="138"/>
    </location>
</feature>
<dbReference type="Proteomes" id="UP000193200">
    <property type="component" value="Unassembled WGS sequence"/>
</dbReference>
<evidence type="ECO:0000256" key="1">
    <source>
        <dbReference type="SAM" id="Coils"/>
    </source>
</evidence>
<reference evidence="6 7" key="1">
    <citation type="submission" date="2017-03" db="EMBL/GenBank/DDBJ databases">
        <authorList>
            <person name="Afonso C.L."/>
            <person name="Miller P.J."/>
            <person name="Scott M.A."/>
            <person name="Spackman E."/>
            <person name="Goraichik I."/>
            <person name="Dimitrov K.M."/>
            <person name="Suarez D.L."/>
            <person name="Swayne D.E."/>
        </authorList>
    </citation>
    <scope>NUCLEOTIDE SEQUENCE [LARGE SCALE GENOMIC DNA]</scope>
    <source>
        <strain evidence="6 7">CECT 7691</strain>
    </source>
</reference>
<evidence type="ECO:0000259" key="4">
    <source>
        <dbReference type="Pfam" id="PF09822"/>
    </source>
</evidence>
<feature type="region of interest" description="Disordered" evidence="2">
    <location>
        <begin position="415"/>
        <end position="449"/>
    </location>
</feature>
<dbReference type="OrthoDB" id="9777219at2"/>
<proteinExistence type="predicted"/>
<evidence type="ECO:0000259" key="5">
    <source>
        <dbReference type="Pfam" id="PF23357"/>
    </source>
</evidence>
<keyword evidence="3" id="KW-0812">Transmembrane</keyword>
<name>A0A1Y5RHB8_9PROT</name>
<feature type="transmembrane region" description="Helical" evidence="3">
    <location>
        <begin position="608"/>
        <end position="630"/>
    </location>
</feature>
<dbReference type="InParanoid" id="A0A1Y5RHB8"/>
<organism evidence="6 7">
    <name type="scientific">Oceanibacterium hippocampi</name>
    <dbReference type="NCBI Taxonomy" id="745714"/>
    <lineage>
        <taxon>Bacteria</taxon>
        <taxon>Pseudomonadati</taxon>
        <taxon>Pseudomonadota</taxon>
        <taxon>Alphaproteobacteria</taxon>
        <taxon>Sneathiellales</taxon>
        <taxon>Sneathiellaceae</taxon>
        <taxon>Oceanibacterium</taxon>
    </lineage>
</organism>
<keyword evidence="7" id="KW-1185">Reference proteome</keyword>
<evidence type="ECO:0000256" key="2">
    <source>
        <dbReference type="SAM" id="MobiDB-lite"/>
    </source>
</evidence>
<dbReference type="InterPro" id="IPR055396">
    <property type="entry name" value="DUF7088"/>
</dbReference>
<dbReference type="AlphaFoldDB" id="A0A1Y5RHB8"/>
<keyword evidence="3" id="KW-1133">Transmembrane helix</keyword>
<feature type="domain" description="ABC-type uncharacterised transport system" evidence="4">
    <location>
        <begin position="178"/>
        <end position="497"/>
    </location>
</feature>
<keyword evidence="3" id="KW-0472">Membrane</keyword>
<dbReference type="EMBL" id="FWFR01000001">
    <property type="protein sequence ID" value="SLN14850.1"/>
    <property type="molecule type" value="Genomic_DNA"/>
</dbReference>
<accession>A0A1Y5RHB8</accession>
<dbReference type="RefSeq" id="WP_085881648.1">
    <property type="nucleotide sequence ID" value="NZ_FWFR01000001.1"/>
</dbReference>
<dbReference type="Pfam" id="PF09822">
    <property type="entry name" value="ABC_transp_aux"/>
    <property type="match status" value="1"/>
</dbReference>
<evidence type="ECO:0000256" key="3">
    <source>
        <dbReference type="SAM" id="Phobius"/>
    </source>
</evidence>
<evidence type="ECO:0000313" key="7">
    <source>
        <dbReference type="Proteomes" id="UP000193200"/>
    </source>
</evidence>
<sequence>MNRKAYALSGLALLVVLLFAINILADGLFRGARIDLTERGLYTLSDGTRKVVAGLDEPIRLRLFYSEKLATTVPDIRVYGQRVRDLLEEIASVSDGKVQLEVIDPEPFSTAEDLAVASGVRGVPVSESGDQLYFGLVGRNSTDDEVVIPFFRSDREPFLEYELTRAIYRLGHPARQIVGILTALPMEYGPGGIQGAMQGRSQPYALLDEMRDFYDVRFLDPTALARVPDDVTLLLVAHPKKFSPTTLYAIDQFVLGGGRAMIFVDPFSETELGGGGGMMPSPDRGSDLGPFTEPWGISMVTDRFVADIGSATRVGYNNSVVDYVAWLGLGEQRLNQDIPLTAGLGTINMASPGALERRDDAPMEWTPLITSSPQATLMETERIAGRPEPDKLLIGYKPEGGARVLAALLRGEVPSAFPDGPPAPEPAAEDAGPKADEAPAEATPMPAPLARSNGPVNVLVVADSDMLADRFWVRRQNFMGEQLAIPTAANASFVINALEHLSGSDELIGLRSRGFSSRPFEVVEDIRREAEGRYREEENRLQLRLQETENRIAELESKVGGTGDILPKGQAEAIESFRQELLETRRALRQVQRDLRGDIDALETRIQVLNIGLMPLLVALIAIFIGLFRISRRHAGKGIRHASQ</sequence>
<protein>
    <submittedName>
        <fullName evidence="6">ABC-type uncharacterized transport system</fullName>
    </submittedName>
</protein>
<feature type="compositionally biased region" description="Low complexity" evidence="2">
    <location>
        <begin position="440"/>
        <end position="449"/>
    </location>
</feature>
<dbReference type="InterPro" id="IPR019196">
    <property type="entry name" value="ABC_transp_unknown"/>
</dbReference>
<feature type="coiled-coil region" evidence="1">
    <location>
        <begin position="520"/>
        <end position="594"/>
    </location>
</feature>